<dbReference type="PATRIC" id="fig|1184267.3.peg.1611"/>
<dbReference type="KEGG" id="bex:A11Q_1592"/>
<dbReference type="STRING" id="1184267.A11Q_1592"/>
<dbReference type="RefSeq" id="WP_015470298.1">
    <property type="nucleotide sequence ID" value="NC_020813.1"/>
</dbReference>
<reference evidence="2 3" key="1">
    <citation type="journal article" date="2013" name="ISME J.">
        <title>By their genes ye shall know them: genomic signatures of predatory bacteria.</title>
        <authorList>
            <person name="Pasternak Z."/>
            <person name="Pietrokovski S."/>
            <person name="Rotem O."/>
            <person name="Gophna U."/>
            <person name="Lurie-Weinberger M.N."/>
            <person name="Jurkevitch E."/>
        </authorList>
    </citation>
    <scope>NUCLEOTIDE SEQUENCE [LARGE SCALE GENOMIC DNA]</scope>
    <source>
        <strain evidence="2 3">JSS</strain>
    </source>
</reference>
<feature type="region of interest" description="Disordered" evidence="1">
    <location>
        <begin position="180"/>
        <end position="214"/>
    </location>
</feature>
<keyword evidence="3" id="KW-1185">Reference proteome</keyword>
<evidence type="ECO:0000256" key="1">
    <source>
        <dbReference type="SAM" id="MobiDB-lite"/>
    </source>
</evidence>
<proteinExistence type="predicted"/>
<dbReference type="Proteomes" id="UP000012040">
    <property type="component" value="Chromosome"/>
</dbReference>
<name>M4V9A3_9BACT</name>
<gene>
    <name evidence="2" type="ORF">A11Q_1592</name>
</gene>
<evidence type="ECO:0000313" key="2">
    <source>
        <dbReference type="EMBL" id="AGH95808.1"/>
    </source>
</evidence>
<dbReference type="AlphaFoldDB" id="M4V9A3"/>
<accession>M4V9A3</accession>
<protein>
    <submittedName>
        <fullName evidence="2">Uncharacterized protein</fullName>
    </submittedName>
</protein>
<organism evidence="2 3">
    <name type="scientific">Pseudobdellovibrio exovorus JSS</name>
    <dbReference type="NCBI Taxonomy" id="1184267"/>
    <lineage>
        <taxon>Bacteria</taxon>
        <taxon>Pseudomonadati</taxon>
        <taxon>Bdellovibrionota</taxon>
        <taxon>Bdellovibrionia</taxon>
        <taxon>Bdellovibrionales</taxon>
        <taxon>Pseudobdellovibrionaceae</taxon>
        <taxon>Pseudobdellovibrio</taxon>
    </lineage>
</organism>
<evidence type="ECO:0000313" key="3">
    <source>
        <dbReference type="Proteomes" id="UP000012040"/>
    </source>
</evidence>
<dbReference type="EMBL" id="CP003537">
    <property type="protein sequence ID" value="AGH95808.1"/>
    <property type="molecule type" value="Genomic_DNA"/>
</dbReference>
<dbReference type="HOGENOM" id="CLU_1286681_0_0_7"/>
<feature type="compositionally biased region" description="Acidic residues" evidence="1">
    <location>
        <begin position="200"/>
        <end position="214"/>
    </location>
</feature>
<sequence>MKILFFIILASLSFTFSTIEVEARDSACGKKSCQCEHENDVLTTDGEPVDTEYSCRIARCEQRRDQAGNKKFCYYCKVKVGNKTIYKESIPARLGAKIGSGGDSLGLASSRVIRGYFSDFHDSFKQAIFDSRVSGYKLKPETQNYFQGLADTKRENIRRATTPQNEEQRIRFCRLGIISDPSLCDDTSEESSDTSREPTNDDSDDSEGLDDGEE</sequence>